<dbReference type="EMBL" id="HE797184">
    <property type="protein sequence ID" value="CCM05270.1"/>
    <property type="molecule type" value="Genomic_DNA"/>
</dbReference>
<dbReference type="AlphaFoldDB" id="J4GV23"/>
<feature type="compositionally biased region" description="Polar residues" evidence="1">
    <location>
        <begin position="19"/>
        <end position="44"/>
    </location>
</feature>
<feature type="compositionally biased region" description="Polar residues" evidence="1">
    <location>
        <begin position="69"/>
        <end position="79"/>
    </location>
</feature>
<evidence type="ECO:0000256" key="1">
    <source>
        <dbReference type="SAM" id="MobiDB-lite"/>
    </source>
</evidence>
<dbReference type="RefSeq" id="XP_012184553.1">
    <property type="nucleotide sequence ID" value="XM_012329163.1"/>
</dbReference>
<protein>
    <submittedName>
        <fullName evidence="2">Uncharacterized protein</fullName>
    </submittedName>
</protein>
<dbReference type="HOGENOM" id="CLU_2512657_0_0_1"/>
<accession>J4GV23</accession>
<name>J4GV23_9APHY</name>
<feature type="compositionally biased region" description="Low complexity" evidence="1">
    <location>
        <begin position="47"/>
        <end position="61"/>
    </location>
</feature>
<organism evidence="2 3">
    <name type="scientific">Fibroporia radiculosa</name>
    <dbReference type="NCBI Taxonomy" id="599839"/>
    <lineage>
        <taxon>Eukaryota</taxon>
        <taxon>Fungi</taxon>
        <taxon>Dikarya</taxon>
        <taxon>Basidiomycota</taxon>
        <taxon>Agaricomycotina</taxon>
        <taxon>Agaricomycetes</taxon>
        <taxon>Polyporales</taxon>
        <taxon>Fibroporiaceae</taxon>
        <taxon>Fibroporia</taxon>
    </lineage>
</organism>
<evidence type="ECO:0000313" key="2">
    <source>
        <dbReference type="EMBL" id="CCM05270.1"/>
    </source>
</evidence>
<sequence length="85" mass="9448">MGGKKRRSNRPISRPITMAPQTTSTSSRNSCAISSSTPAAQTRKPSQRAQRLRLLQALQRPLLERRQMRSTPYSGSRPTSPLCPL</sequence>
<dbReference type="Proteomes" id="UP000006352">
    <property type="component" value="Unassembled WGS sequence"/>
</dbReference>
<dbReference type="GeneID" id="24100181"/>
<dbReference type="InParanoid" id="J4GV23"/>
<evidence type="ECO:0000313" key="3">
    <source>
        <dbReference type="Proteomes" id="UP000006352"/>
    </source>
</evidence>
<keyword evidence="3" id="KW-1185">Reference proteome</keyword>
<proteinExistence type="predicted"/>
<gene>
    <name evidence="2" type="ORF">FIBRA_07482</name>
</gene>
<feature type="region of interest" description="Disordered" evidence="1">
    <location>
        <begin position="1"/>
        <end position="85"/>
    </location>
</feature>
<reference evidence="2 3" key="1">
    <citation type="journal article" date="2012" name="Appl. Environ. Microbiol.">
        <title>Short-read sequencing for genomic analysis of the brown rot fungus Fibroporia radiculosa.</title>
        <authorList>
            <person name="Tang J.D."/>
            <person name="Perkins A.D."/>
            <person name="Sonstegard T.S."/>
            <person name="Schroeder S.G."/>
            <person name="Burgess S.C."/>
            <person name="Diehl S.V."/>
        </authorList>
    </citation>
    <scope>NUCLEOTIDE SEQUENCE [LARGE SCALE GENOMIC DNA]</scope>
    <source>
        <strain evidence="2 3">TFFH 294</strain>
    </source>
</reference>